<evidence type="ECO:0000313" key="3">
    <source>
        <dbReference type="EMBL" id="MFC4232776.1"/>
    </source>
</evidence>
<evidence type="ECO:0000256" key="1">
    <source>
        <dbReference type="SAM" id="Phobius"/>
    </source>
</evidence>
<organism evidence="3 4">
    <name type="scientific">Parasediminibacterium paludis</name>
    <dbReference type="NCBI Taxonomy" id="908966"/>
    <lineage>
        <taxon>Bacteria</taxon>
        <taxon>Pseudomonadati</taxon>
        <taxon>Bacteroidota</taxon>
        <taxon>Chitinophagia</taxon>
        <taxon>Chitinophagales</taxon>
        <taxon>Chitinophagaceae</taxon>
        <taxon>Parasediminibacterium</taxon>
    </lineage>
</organism>
<name>A0ABV8PZB2_9BACT</name>
<dbReference type="InterPro" id="IPR003399">
    <property type="entry name" value="Mce/MlaD"/>
</dbReference>
<reference evidence="4" key="1">
    <citation type="journal article" date="2019" name="Int. J. Syst. Evol. Microbiol.">
        <title>The Global Catalogue of Microorganisms (GCM) 10K type strain sequencing project: providing services to taxonomists for standard genome sequencing and annotation.</title>
        <authorList>
            <consortium name="The Broad Institute Genomics Platform"/>
            <consortium name="The Broad Institute Genome Sequencing Center for Infectious Disease"/>
            <person name="Wu L."/>
            <person name="Ma J."/>
        </authorList>
    </citation>
    <scope>NUCLEOTIDE SEQUENCE [LARGE SCALE GENOMIC DNA]</scope>
    <source>
        <strain evidence="4">CECT 8010</strain>
    </source>
</reference>
<dbReference type="InterPro" id="IPR052336">
    <property type="entry name" value="MlaD_Phospholipid_Transporter"/>
</dbReference>
<dbReference type="EMBL" id="JBHSDC010000027">
    <property type="protein sequence ID" value="MFC4232776.1"/>
    <property type="molecule type" value="Genomic_DNA"/>
</dbReference>
<dbReference type="PANTHER" id="PTHR33371:SF4">
    <property type="entry name" value="INTERMEMBRANE PHOSPHOLIPID TRANSPORT SYSTEM BINDING PROTEIN MLAD"/>
    <property type="match status" value="1"/>
</dbReference>
<evidence type="ECO:0000313" key="4">
    <source>
        <dbReference type="Proteomes" id="UP001595906"/>
    </source>
</evidence>
<feature type="domain" description="Mce/MlaD" evidence="2">
    <location>
        <begin position="36"/>
        <end position="110"/>
    </location>
</feature>
<keyword evidence="1" id="KW-0472">Membrane</keyword>
<evidence type="ECO:0000259" key="2">
    <source>
        <dbReference type="Pfam" id="PF02470"/>
    </source>
</evidence>
<keyword evidence="1" id="KW-1133">Transmembrane helix</keyword>
<keyword evidence="1" id="KW-0812">Transmembrane</keyword>
<proteinExistence type="predicted"/>
<dbReference type="RefSeq" id="WP_379014763.1">
    <property type="nucleotide sequence ID" value="NZ_JBHSDC010000027.1"/>
</dbReference>
<dbReference type="Gene3D" id="1.10.287.950">
    <property type="entry name" value="Methyl-accepting chemotaxis protein"/>
    <property type="match status" value="1"/>
</dbReference>
<dbReference type="PANTHER" id="PTHR33371">
    <property type="entry name" value="INTERMEMBRANE PHOSPHOLIPID TRANSPORT SYSTEM BINDING PROTEIN MLAD-RELATED"/>
    <property type="match status" value="1"/>
</dbReference>
<dbReference type="Pfam" id="PF02470">
    <property type="entry name" value="MlaD"/>
    <property type="match status" value="1"/>
</dbReference>
<sequence>MKITNEMKVGVLAATGIALFIFGFNFLKGKSLFKTGNYLYAKYSNTKGIKVSNEVTIKGFQVGNVADIENLDANLNEILVTIKLKDKYNIPSNSVATISNNPLGSASMEIELGNSTNYLASGDTLVTADNPGLLGALSGKVGPVADQLKTTLHSLDSVINNVNGTLDANSKANLQATIANMNKVTESLAVSAVSIQTMLNQQSGAITQTMKNLNSFTKNLADNNEKITKMMANIEKTTENLSKTDIDGTVASLKKAIDNMNVLVEKVGSKDGTLGLLMNDPKLYYQLLNTVRSTNILLDDFKTHPKRYVNISVFGGKDKSTPLTAPLNDTLILQK</sequence>
<gene>
    <name evidence="3" type="ORF">ACFOW1_12820</name>
</gene>
<protein>
    <submittedName>
        <fullName evidence="3">MlaD family protein</fullName>
    </submittedName>
</protein>
<keyword evidence="4" id="KW-1185">Reference proteome</keyword>
<dbReference type="Proteomes" id="UP001595906">
    <property type="component" value="Unassembled WGS sequence"/>
</dbReference>
<comment type="caution">
    <text evidence="3">The sequence shown here is derived from an EMBL/GenBank/DDBJ whole genome shotgun (WGS) entry which is preliminary data.</text>
</comment>
<accession>A0ABV8PZB2</accession>
<feature type="transmembrane region" description="Helical" evidence="1">
    <location>
        <begin position="9"/>
        <end position="27"/>
    </location>
</feature>